<comment type="caution">
    <text evidence="3">The sequence shown here is derived from an EMBL/GenBank/DDBJ whole genome shotgun (WGS) entry which is preliminary data.</text>
</comment>
<name>A0AAU9TR83_EUPED</name>
<evidence type="ECO:0000313" key="3">
    <source>
        <dbReference type="EMBL" id="CAH2088296.1"/>
    </source>
</evidence>
<evidence type="ECO:0000313" key="4">
    <source>
        <dbReference type="Proteomes" id="UP001153954"/>
    </source>
</evidence>
<dbReference type="Proteomes" id="UP001153954">
    <property type="component" value="Unassembled WGS sequence"/>
</dbReference>
<keyword evidence="4" id="KW-1185">Reference proteome</keyword>
<feature type="region of interest" description="Disordered" evidence="1">
    <location>
        <begin position="214"/>
        <end position="243"/>
    </location>
</feature>
<sequence>MPKLADEINLKFVQLYREEECLWNASIPSYKDKQMRDSSLEKIRDILNKDGIEMSIKEIKNKIKNLRATYCQELTKIEKSERSGAGTAEVYKPKIIWFEEMHNFIKKVPMKRKTSNNQDSPNNNKDDNSASNSQSLEPPVAENLSEKTVEMSQPASEMSSIQDKTSKFISPGSNIPQFKKRKVSQTPICQPHFLTIVLQQVHSTLIHHHNYNRQQRDEPIIHPPPQQELEQDEDPIYQAFQNA</sequence>
<dbReference type="PANTHER" id="PTHR21505">
    <property type="entry name" value="MADF DOMAIN-CONTAINING PROTEIN-RELATED"/>
    <property type="match status" value="1"/>
</dbReference>
<dbReference type="AlphaFoldDB" id="A0AAU9TR83"/>
<dbReference type="SMART" id="SM00595">
    <property type="entry name" value="MADF"/>
    <property type="match status" value="1"/>
</dbReference>
<feature type="compositionally biased region" description="Low complexity" evidence="1">
    <location>
        <begin position="115"/>
        <end position="135"/>
    </location>
</feature>
<dbReference type="EMBL" id="CAKOGL010000007">
    <property type="protein sequence ID" value="CAH2088296.1"/>
    <property type="molecule type" value="Genomic_DNA"/>
</dbReference>
<organism evidence="3 4">
    <name type="scientific">Euphydryas editha</name>
    <name type="common">Edith's checkerspot</name>
    <dbReference type="NCBI Taxonomy" id="104508"/>
    <lineage>
        <taxon>Eukaryota</taxon>
        <taxon>Metazoa</taxon>
        <taxon>Ecdysozoa</taxon>
        <taxon>Arthropoda</taxon>
        <taxon>Hexapoda</taxon>
        <taxon>Insecta</taxon>
        <taxon>Pterygota</taxon>
        <taxon>Neoptera</taxon>
        <taxon>Endopterygota</taxon>
        <taxon>Lepidoptera</taxon>
        <taxon>Glossata</taxon>
        <taxon>Ditrysia</taxon>
        <taxon>Papilionoidea</taxon>
        <taxon>Nymphalidae</taxon>
        <taxon>Nymphalinae</taxon>
        <taxon>Euphydryas</taxon>
    </lineage>
</organism>
<proteinExistence type="predicted"/>
<dbReference type="PANTHER" id="PTHR21505:SF8">
    <property type="entry name" value="DPT-YFP REPRESSOR BY OVEREXPRESSION, ISOFORM D-RELATED"/>
    <property type="match status" value="1"/>
</dbReference>
<feature type="domain" description="MADF" evidence="2">
    <location>
        <begin position="11"/>
        <end position="110"/>
    </location>
</feature>
<feature type="region of interest" description="Disordered" evidence="1">
    <location>
        <begin position="112"/>
        <end position="176"/>
    </location>
</feature>
<dbReference type="PROSITE" id="PS51029">
    <property type="entry name" value="MADF"/>
    <property type="match status" value="1"/>
</dbReference>
<evidence type="ECO:0000259" key="2">
    <source>
        <dbReference type="PROSITE" id="PS51029"/>
    </source>
</evidence>
<gene>
    <name evidence="3" type="ORF">EEDITHA_LOCUS4469</name>
</gene>
<accession>A0AAU9TR83</accession>
<evidence type="ECO:0000256" key="1">
    <source>
        <dbReference type="SAM" id="MobiDB-lite"/>
    </source>
</evidence>
<dbReference type="InterPro" id="IPR006578">
    <property type="entry name" value="MADF-dom"/>
</dbReference>
<feature type="compositionally biased region" description="Polar residues" evidence="1">
    <location>
        <begin position="150"/>
        <end position="176"/>
    </location>
</feature>
<reference evidence="3" key="1">
    <citation type="submission" date="2022-03" db="EMBL/GenBank/DDBJ databases">
        <authorList>
            <person name="Tunstrom K."/>
        </authorList>
    </citation>
    <scope>NUCLEOTIDE SEQUENCE</scope>
</reference>
<protein>
    <recommendedName>
        <fullName evidence="2">MADF domain-containing protein</fullName>
    </recommendedName>
</protein>
<dbReference type="Pfam" id="PF10545">
    <property type="entry name" value="MADF_DNA_bdg"/>
    <property type="match status" value="1"/>
</dbReference>